<evidence type="ECO:0000256" key="3">
    <source>
        <dbReference type="ARBA" id="ARBA00022475"/>
    </source>
</evidence>
<evidence type="ECO:0000313" key="10">
    <source>
        <dbReference type="Proteomes" id="UP000198703"/>
    </source>
</evidence>
<keyword evidence="10" id="KW-1185">Reference proteome</keyword>
<dbReference type="PANTHER" id="PTHR30558">
    <property type="entry name" value="EXBD MEMBRANE COMPONENT OF PMF-DRIVEN MACROMOLECULE IMPORT SYSTEM"/>
    <property type="match status" value="1"/>
</dbReference>
<comment type="subcellular location">
    <subcellularLocation>
        <location evidence="1">Cell membrane</location>
        <topology evidence="1">Single-pass membrane protein</topology>
    </subcellularLocation>
    <subcellularLocation>
        <location evidence="7">Cell membrane</location>
        <topology evidence="7">Single-pass type II membrane protein</topology>
    </subcellularLocation>
</comment>
<dbReference type="STRING" id="89524.SAMN05444370_105199"/>
<dbReference type="AlphaFoldDB" id="A0A1H4BGH9"/>
<dbReference type="Pfam" id="PF02472">
    <property type="entry name" value="ExbD"/>
    <property type="match status" value="1"/>
</dbReference>
<keyword evidence="4 7" id="KW-0812">Transmembrane</keyword>
<proteinExistence type="inferred from homology"/>
<gene>
    <name evidence="9" type="ORF">SAMN05444370_105199</name>
</gene>
<feature type="transmembrane region" description="Helical" evidence="8">
    <location>
        <begin position="21"/>
        <end position="42"/>
    </location>
</feature>
<evidence type="ECO:0000256" key="6">
    <source>
        <dbReference type="ARBA" id="ARBA00023136"/>
    </source>
</evidence>
<evidence type="ECO:0000313" key="9">
    <source>
        <dbReference type="EMBL" id="SEA47273.1"/>
    </source>
</evidence>
<evidence type="ECO:0000256" key="2">
    <source>
        <dbReference type="ARBA" id="ARBA00005811"/>
    </source>
</evidence>
<keyword evidence="6 8" id="KW-0472">Membrane</keyword>
<keyword evidence="5 8" id="KW-1133">Transmembrane helix</keyword>
<dbReference type="GO" id="GO:0015031">
    <property type="term" value="P:protein transport"/>
    <property type="evidence" value="ECO:0007669"/>
    <property type="project" value="UniProtKB-KW"/>
</dbReference>
<accession>A0A1H4BGH9</accession>
<dbReference type="OrthoDB" id="9793581at2"/>
<dbReference type="EMBL" id="FNQM01000005">
    <property type="protein sequence ID" value="SEA47273.1"/>
    <property type="molecule type" value="Genomic_DNA"/>
</dbReference>
<evidence type="ECO:0000256" key="5">
    <source>
        <dbReference type="ARBA" id="ARBA00022989"/>
    </source>
</evidence>
<dbReference type="GO" id="GO:0005886">
    <property type="term" value="C:plasma membrane"/>
    <property type="evidence" value="ECO:0007669"/>
    <property type="project" value="UniProtKB-SubCell"/>
</dbReference>
<evidence type="ECO:0000256" key="7">
    <source>
        <dbReference type="RuleBase" id="RU003879"/>
    </source>
</evidence>
<protein>
    <submittedName>
        <fullName evidence="9">Biopolymer transport protein ExbD</fullName>
    </submittedName>
</protein>
<dbReference type="Proteomes" id="UP000198703">
    <property type="component" value="Unassembled WGS sequence"/>
</dbReference>
<keyword evidence="3" id="KW-1003">Cell membrane</keyword>
<dbReference type="InterPro" id="IPR003400">
    <property type="entry name" value="ExbD"/>
</dbReference>
<evidence type="ECO:0000256" key="1">
    <source>
        <dbReference type="ARBA" id="ARBA00004162"/>
    </source>
</evidence>
<keyword evidence="7" id="KW-0813">Transport</keyword>
<sequence length="150" mass="14690">MSGADGFRIARPAARPVRIPMTPLIDVMLILLVFFMVTSSYLDLDMIPMAGDGGAGPGAAAPPAAGGPDAPEAARALLVRIAADGSAMLRGAAMDADALTAAIAAAGGPQVLVLPSPAAPTQALVDVLGAAERAGAASVQVVRLRPAAGG</sequence>
<dbReference type="GO" id="GO:0022857">
    <property type="term" value="F:transmembrane transporter activity"/>
    <property type="evidence" value="ECO:0007669"/>
    <property type="project" value="InterPro"/>
</dbReference>
<keyword evidence="7" id="KW-0653">Protein transport</keyword>
<reference evidence="9 10" key="1">
    <citation type="submission" date="2016-10" db="EMBL/GenBank/DDBJ databases">
        <authorList>
            <person name="de Groot N.N."/>
        </authorList>
    </citation>
    <scope>NUCLEOTIDE SEQUENCE [LARGE SCALE GENOMIC DNA]</scope>
    <source>
        <strain evidence="9 10">DSM 15345</strain>
    </source>
</reference>
<comment type="similarity">
    <text evidence="2 7">Belongs to the ExbD/TolR family.</text>
</comment>
<dbReference type="RefSeq" id="WP_093253248.1">
    <property type="nucleotide sequence ID" value="NZ_FNQM01000005.1"/>
</dbReference>
<evidence type="ECO:0000256" key="4">
    <source>
        <dbReference type="ARBA" id="ARBA00022692"/>
    </source>
</evidence>
<evidence type="ECO:0000256" key="8">
    <source>
        <dbReference type="SAM" id="Phobius"/>
    </source>
</evidence>
<organism evidence="9 10">
    <name type="scientific">Rubrimonas cliftonensis</name>
    <dbReference type="NCBI Taxonomy" id="89524"/>
    <lineage>
        <taxon>Bacteria</taxon>
        <taxon>Pseudomonadati</taxon>
        <taxon>Pseudomonadota</taxon>
        <taxon>Alphaproteobacteria</taxon>
        <taxon>Rhodobacterales</taxon>
        <taxon>Paracoccaceae</taxon>
        <taxon>Rubrimonas</taxon>
    </lineage>
</organism>
<name>A0A1H4BGH9_9RHOB</name>
<dbReference type="PANTHER" id="PTHR30558:SF3">
    <property type="entry name" value="BIOPOLYMER TRANSPORT PROTEIN EXBD-RELATED"/>
    <property type="match status" value="1"/>
</dbReference>